<evidence type="ECO:0000313" key="1">
    <source>
        <dbReference type="EMBL" id="PHI17453.1"/>
    </source>
</evidence>
<dbReference type="AlphaFoldDB" id="A0A2C6CLV9"/>
<sequence>MAKYSVLMIDLKNSRSYSTQDRNKLQSSILNSIKILNKVFKNSIKKEVEFSAGDEIQGLFISSQSAYLYYRLFSMLIFPIEIHSGIGYGTWDIVIDNESTTAQDGTVYHNARKAIDEAKNSLEYSILFYSGNKNDLIINSLINSSNLLALKQSKYQNNLMLLTEILYPIVYKNVFDPEELKKLLQFIQFEKKENLIIDGNFSMEPVQIEKENFYITEGKKRGLSTQISKLLGISRQSAEKAIKTGNIYDLRNLTIAILKAMNSIQGESL</sequence>
<dbReference type="RefSeq" id="WP_098996851.1">
    <property type="nucleotide sequence ID" value="NZ_CP077153.1"/>
</dbReference>
<organism evidence="1 2">
    <name type="scientific">Fusobacterium nucleatum subsp. polymorphum</name>
    <name type="common">Fusobacterium polymorphum</name>
    <dbReference type="NCBI Taxonomy" id="76857"/>
    <lineage>
        <taxon>Bacteria</taxon>
        <taxon>Fusobacteriati</taxon>
        <taxon>Fusobacteriota</taxon>
        <taxon>Fusobacteriia</taxon>
        <taxon>Fusobacteriales</taxon>
        <taxon>Fusobacteriaceae</taxon>
        <taxon>Fusobacterium</taxon>
    </lineage>
</organism>
<reference evidence="1 2" key="1">
    <citation type="submission" date="2017-06" db="EMBL/GenBank/DDBJ databases">
        <title>Draft genome sequence of Fusobacterium nucleatum subsp. polymorphum KCOM 1274 (=ChDC F309).</title>
        <authorList>
            <person name="Kook J.-K."/>
            <person name="Park S.-N."/>
            <person name="Lim Y.K."/>
            <person name="Roh H."/>
        </authorList>
    </citation>
    <scope>NUCLEOTIDE SEQUENCE [LARGE SCALE GENOMIC DNA]</scope>
    <source>
        <strain evidence="2">KCOM 1274 (ChDC F309)</strain>
    </source>
</reference>
<comment type="caution">
    <text evidence="1">The sequence shown here is derived from an EMBL/GenBank/DDBJ whole genome shotgun (WGS) entry which is preliminary data.</text>
</comment>
<name>A0A2C6CLV9_FUSNP</name>
<evidence type="ECO:0000313" key="2">
    <source>
        <dbReference type="Proteomes" id="UP000224507"/>
    </source>
</evidence>
<accession>A0A2C6CLV9</accession>
<dbReference type="InterPro" id="IPR032580">
    <property type="entry name" value="SatD"/>
</dbReference>
<dbReference type="EMBL" id="NIRO01000001">
    <property type="protein sequence ID" value="PHI17453.1"/>
    <property type="molecule type" value="Genomic_DNA"/>
</dbReference>
<dbReference type="Proteomes" id="UP000224507">
    <property type="component" value="Unassembled WGS sequence"/>
</dbReference>
<gene>
    <name evidence="1" type="ORF">CBG56_00255</name>
</gene>
<dbReference type="Pfam" id="PF16264">
    <property type="entry name" value="SatD"/>
    <property type="match status" value="1"/>
</dbReference>
<protein>
    <submittedName>
        <fullName evidence="1">Uncharacterized protein</fullName>
    </submittedName>
</protein>
<proteinExistence type="predicted"/>